<organism evidence="1 2">
    <name type="scientific">Streptomyces oryzae</name>
    <dbReference type="NCBI Taxonomy" id="1434886"/>
    <lineage>
        <taxon>Bacteria</taxon>
        <taxon>Bacillati</taxon>
        <taxon>Actinomycetota</taxon>
        <taxon>Actinomycetes</taxon>
        <taxon>Kitasatosporales</taxon>
        <taxon>Streptomycetaceae</taxon>
        <taxon>Streptomyces</taxon>
    </lineage>
</organism>
<comment type="caution">
    <text evidence="1">The sequence shown here is derived from an EMBL/GenBank/DDBJ whole genome shotgun (WGS) entry which is preliminary data.</text>
</comment>
<evidence type="ECO:0008006" key="3">
    <source>
        <dbReference type="Google" id="ProtNLM"/>
    </source>
</evidence>
<dbReference type="Proteomes" id="UP001519064">
    <property type="component" value="Unassembled WGS sequence"/>
</dbReference>
<dbReference type="EMBL" id="JADKMA010000028">
    <property type="protein sequence ID" value="MBO8191682.1"/>
    <property type="molecule type" value="Genomic_DNA"/>
</dbReference>
<evidence type="ECO:0000313" key="2">
    <source>
        <dbReference type="Proteomes" id="UP001519064"/>
    </source>
</evidence>
<reference evidence="1 2" key="1">
    <citation type="submission" date="2020-11" db="EMBL/GenBank/DDBJ databases">
        <title>Streptomyces spirodelae sp. nov., isolated from duckweed.</title>
        <authorList>
            <person name="Saimee Y."/>
            <person name="Duangmal K."/>
        </authorList>
    </citation>
    <scope>NUCLEOTIDE SEQUENCE [LARGE SCALE GENOMIC DNA]</scope>
    <source>
        <strain evidence="1 2">S16-07</strain>
    </source>
</reference>
<proteinExistence type="predicted"/>
<evidence type="ECO:0000313" key="1">
    <source>
        <dbReference type="EMBL" id="MBO8191682.1"/>
    </source>
</evidence>
<name>A0ABS3X8H4_9ACTN</name>
<protein>
    <recommendedName>
        <fullName evidence="3">NUDIX hydrolase</fullName>
    </recommendedName>
</protein>
<gene>
    <name evidence="1" type="ORF">ITI46_08305</name>
</gene>
<accession>A0ABS3X8H4</accession>
<sequence>MMPPWCAVCGARPGSDAEYRQFRLVYFRETGPPQTDIDEDGWAGHPDNAVWFCAPHLPSAEALRHLPAGEALARLR</sequence>
<dbReference type="RefSeq" id="WP_209238780.1">
    <property type="nucleotide sequence ID" value="NZ_JADKMA010000028.1"/>
</dbReference>
<keyword evidence="2" id="KW-1185">Reference proteome</keyword>